<feature type="region of interest" description="Disordered" evidence="1">
    <location>
        <begin position="777"/>
        <end position="884"/>
    </location>
</feature>
<organism evidence="2 3">
    <name type="scientific">Mycena chlorophos</name>
    <name type="common">Agaric fungus</name>
    <name type="synonym">Agaricus chlorophos</name>
    <dbReference type="NCBI Taxonomy" id="658473"/>
    <lineage>
        <taxon>Eukaryota</taxon>
        <taxon>Fungi</taxon>
        <taxon>Dikarya</taxon>
        <taxon>Basidiomycota</taxon>
        <taxon>Agaricomycotina</taxon>
        <taxon>Agaricomycetes</taxon>
        <taxon>Agaricomycetidae</taxon>
        <taxon>Agaricales</taxon>
        <taxon>Marasmiineae</taxon>
        <taxon>Mycenaceae</taxon>
        <taxon>Mycena</taxon>
    </lineage>
</organism>
<feature type="compositionally biased region" description="Basic and acidic residues" evidence="1">
    <location>
        <begin position="779"/>
        <end position="801"/>
    </location>
</feature>
<evidence type="ECO:0000256" key="1">
    <source>
        <dbReference type="SAM" id="MobiDB-lite"/>
    </source>
</evidence>
<sequence>MATTPGPLASLVLIPVPSCSSHIPRFHGFVAPTVFMLILAMGCCMLLRAAATGGSDPASSNLDDRPEIDSQVDEDFKDKIILRGQPFTLEAKRSCELEDRVTEDEIFEDVGDEDDEESDAPEDRTGTSWAADATWKCAWGCCPYPRQSSITISTTYYEYNVLVSFSLPITMQLRSALFRVICVSYLPREADLQGLLEHHPKFLEKSVRYLCIDRQSPDRLPFYLIPRLLASCPLVVDLVLLHGYPLQQDLPYIAQMSRLRRLTCSAWSLFNNLHIVASPRWQDQLFPHVTHLELLESWRYLEVQHVPKWARLLRIFPALTHLSWMSPHTGSGAWMIVEAILERICPNLRLFVFVFAEDSEAAWPHRAGLATTTVQDPRLVGAVQTYPQRSGPPGVGAGNCWGEWEGSADGVMEDYWDRAERLLERKSEGIFPVSSLGRAVSEGGGSEVTQSARIGEANGLKNNHNEQYLSNTDPMRLPPVQQHGVQRLPPIQQLMEFAPTDYTFVPNGSGDDTEIELVSMGTRSPRLNELVTPRRSALGPPFTQSPGLFTQYMAVHSQDPFETPPHDYSLPTFPSAPVKPIPLVDSTDGQPVVNPIEYRSNSIESSIFHLPPLPSPPSSDDLPANPPKLDAMLREHHARVALGQTTVVAEANAKAGKATKGKGTGKSGKENTGRKKPHFNWTASKLTKAIKIVNAEQPFLAPFGKIIGCWTECHALFVAATGEDLSVTQFRSMMEMAVDWKRNPTDKANARVGAILGSGSGDAIAIGGPLEAMEMQAKAADKLSEDGKAKAKKKNDEDRAGGEAIRQASMQTLRKRVISLSSDDDEKPSAPKKAKAAASTSSIDIDTDIETDGEVSDDEKETKPKSKKAKSQRRSTLERSSSAQVNLVSLYEAETKRRAAHDESLLDTLKTFADSVRTGNELMRDWMMADAKKDNSA</sequence>
<evidence type="ECO:0000313" key="3">
    <source>
        <dbReference type="Proteomes" id="UP000815677"/>
    </source>
</evidence>
<feature type="region of interest" description="Disordered" evidence="1">
    <location>
        <begin position="653"/>
        <end position="677"/>
    </location>
</feature>
<name>A0ABQ0KWP4_MYCCL</name>
<reference evidence="2" key="1">
    <citation type="submission" date="2014-09" db="EMBL/GenBank/DDBJ databases">
        <title>Genome sequence of the luminous mushroom Mycena chlorophos for searching fungal bioluminescence genes.</title>
        <authorList>
            <person name="Tanaka Y."/>
            <person name="Kasuga D."/>
            <person name="Oba Y."/>
            <person name="Hase S."/>
            <person name="Sato K."/>
            <person name="Oba Y."/>
            <person name="Sakakibara Y."/>
        </authorList>
    </citation>
    <scope>NUCLEOTIDE SEQUENCE</scope>
</reference>
<dbReference type="Proteomes" id="UP000815677">
    <property type="component" value="Unassembled WGS sequence"/>
</dbReference>
<dbReference type="EMBL" id="DF838839">
    <property type="protein sequence ID" value="GAT43322.1"/>
    <property type="molecule type" value="Genomic_DNA"/>
</dbReference>
<accession>A0ABQ0KWP4</accession>
<evidence type="ECO:0000313" key="2">
    <source>
        <dbReference type="EMBL" id="GAT43322.1"/>
    </source>
</evidence>
<protein>
    <submittedName>
        <fullName evidence="2">Uncharacterized protein</fullName>
    </submittedName>
</protein>
<feature type="region of interest" description="Disordered" evidence="1">
    <location>
        <begin position="455"/>
        <end position="477"/>
    </location>
</feature>
<feature type="compositionally biased region" description="Acidic residues" evidence="1">
    <location>
        <begin position="106"/>
        <end position="120"/>
    </location>
</feature>
<proteinExistence type="predicted"/>
<keyword evidence="3" id="KW-1185">Reference proteome</keyword>
<feature type="compositionally biased region" description="Polar residues" evidence="1">
    <location>
        <begin position="460"/>
        <end position="473"/>
    </location>
</feature>
<feature type="compositionally biased region" description="Acidic residues" evidence="1">
    <location>
        <begin position="845"/>
        <end position="859"/>
    </location>
</feature>
<feature type="region of interest" description="Disordered" evidence="1">
    <location>
        <begin position="106"/>
        <end position="126"/>
    </location>
</feature>
<gene>
    <name evidence="2" type="ORF">MCHLO_01009</name>
</gene>